<evidence type="ECO:0000313" key="13">
    <source>
        <dbReference type="Proteomes" id="UP000278006"/>
    </source>
</evidence>
<dbReference type="Pfam" id="PF02684">
    <property type="entry name" value="LpxB"/>
    <property type="match status" value="1"/>
</dbReference>
<dbReference type="InterPro" id="IPR003835">
    <property type="entry name" value="Glyco_trans_19"/>
</dbReference>
<evidence type="ECO:0000256" key="11">
    <source>
        <dbReference type="HAMAP-Rule" id="MF_00392"/>
    </source>
</evidence>
<comment type="caution">
    <text evidence="12">The sequence shown here is derived from an EMBL/GenBank/DDBJ whole genome shotgun (WGS) entry which is preliminary data.</text>
</comment>
<dbReference type="GO" id="GO:0008915">
    <property type="term" value="F:lipid-A-disaccharide synthase activity"/>
    <property type="evidence" value="ECO:0007669"/>
    <property type="project" value="UniProtKB-UniRule"/>
</dbReference>
<dbReference type="EMBL" id="RDQO01000003">
    <property type="protein sequence ID" value="RMX06006.1"/>
    <property type="molecule type" value="Genomic_DNA"/>
</dbReference>
<name>A0A3M6QSJ2_9BURK</name>
<dbReference type="OrthoDB" id="9801642at2"/>
<evidence type="ECO:0000256" key="4">
    <source>
        <dbReference type="ARBA" id="ARBA00020902"/>
    </source>
</evidence>
<dbReference type="CDD" id="cd01635">
    <property type="entry name" value="Glycosyltransferase_GTB-type"/>
    <property type="match status" value="1"/>
</dbReference>
<dbReference type="GO" id="GO:0016020">
    <property type="term" value="C:membrane"/>
    <property type="evidence" value="ECO:0007669"/>
    <property type="project" value="GOC"/>
</dbReference>
<comment type="function">
    <text evidence="1 11">Condensation of UDP-2,3-diacylglucosamine and 2,3-diacylglucosamine-1-phosphate to form lipid A disaccharide, a precursor of lipid A, a phosphorylated glycolipid that anchors the lipopolysaccharide to the outer membrane of the cell.</text>
</comment>
<dbReference type="HAMAP" id="MF_00392">
    <property type="entry name" value="LpxB"/>
    <property type="match status" value="1"/>
</dbReference>
<keyword evidence="8 11" id="KW-0808">Transferase</keyword>
<dbReference type="NCBIfam" id="TIGR00215">
    <property type="entry name" value="lpxB"/>
    <property type="match status" value="1"/>
</dbReference>
<dbReference type="PANTHER" id="PTHR30372:SF4">
    <property type="entry name" value="LIPID-A-DISACCHARIDE SYNTHASE, MITOCHONDRIAL-RELATED"/>
    <property type="match status" value="1"/>
</dbReference>
<dbReference type="GO" id="GO:0005543">
    <property type="term" value="F:phospholipid binding"/>
    <property type="evidence" value="ECO:0007669"/>
    <property type="project" value="TreeGrafter"/>
</dbReference>
<keyword evidence="5 11" id="KW-0444">Lipid biosynthesis</keyword>
<comment type="similarity">
    <text evidence="2 11">Belongs to the LpxB family.</text>
</comment>
<comment type="pathway">
    <text evidence="11">Bacterial outer membrane biogenesis; LPS lipid A biosynthesis.</text>
</comment>
<keyword evidence="13" id="KW-1185">Reference proteome</keyword>
<dbReference type="PANTHER" id="PTHR30372">
    <property type="entry name" value="LIPID-A-DISACCHARIDE SYNTHASE"/>
    <property type="match status" value="1"/>
</dbReference>
<sequence>MVAGEASGDLLAALLLQGARSRWPGLRAHGIGGLSMQEQGFAAQWPADRLAVHGYSLEVLRRVAGLLRIRRQLGNQLLDQRPDVFIGVDAPDFNLGLERRLRTGGIPTVHFVCPSIWAWRPERVETIRAAADHVLCLFPFEPALLASHGIAASFVGHPLATRIPLHTDALIARASLQLEPDAPVLALLPGSRGKEIDYLLPRFLQAVQLLQQQMPELQCILPAVPSQVLRVEAMLQEQHMQGRVRLLQGHSHLALQACDVTLIASGTATLEAALFKKPMVISYAMHPWSYRLMRRKQLQPWVGLPNILLREAVVPELLQDAATPAALAGAVLHWLRASAVRSPEWQQLMARFTSLHESLQADTSTLAANAIESVLLR</sequence>
<gene>
    <name evidence="11 12" type="primary">lpxB</name>
    <name evidence="12" type="ORF">D8I35_10440</name>
</gene>
<dbReference type="AlphaFoldDB" id="A0A3M6QSJ2"/>
<evidence type="ECO:0000256" key="8">
    <source>
        <dbReference type="ARBA" id="ARBA00022679"/>
    </source>
</evidence>
<keyword evidence="6 11" id="KW-0441">Lipid A biosynthesis</keyword>
<dbReference type="UniPathway" id="UPA00973"/>
<dbReference type="Proteomes" id="UP000278006">
    <property type="component" value="Unassembled WGS sequence"/>
</dbReference>
<proteinExistence type="inferred from homology"/>
<keyword evidence="7 11" id="KW-0328">Glycosyltransferase</keyword>
<evidence type="ECO:0000256" key="6">
    <source>
        <dbReference type="ARBA" id="ARBA00022556"/>
    </source>
</evidence>
<comment type="catalytic activity">
    <reaction evidence="10 11">
        <text>a lipid X + a UDP-2-N,3-O-bis[(3R)-3-hydroxyacyl]-alpha-D-glucosamine = a lipid A disaccharide + UDP + H(+)</text>
        <dbReference type="Rhea" id="RHEA:67828"/>
        <dbReference type="ChEBI" id="CHEBI:15378"/>
        <dbReference type="ChEBI" id="CHEBI:58223"/>
        <dbReference type="ChEBI" id="CHEBI:137748"/>
        <dbReference type="ChEBI" id="CHEBI:176338"/>
        <dbReference type="ChEBI" id="CHEBI:176343"/>
        <dbReference type="EC" id="2.4.1.182"/>
    </reaction>
</comment>
<dbReference type="EC" id="2.4.1.182" evidence="3 11"/>
<evidence type="ECO:0000256" key="9">
    <source>
        <dbReference type="ARBA" id="ARBA00023098"/>
    </source>
</evidence>
<dbReference type="GO" id="GO:0009245">
    <property type="term" value="P:lipid A biosynthetic process"/>
    <property type="evidence" value="ECO:0007669"/>
    <property type="project" value="UniProtKB-UniRule"/>
</dbReference>
<evidence type="ECO:0000256" key="5">
    <source>
        <dbReference type="ARBA" id="ARBA00022516"/>
    </source>
</evidence>
<evidence type="ECO:0000256" key="1">
    <source>
        <dbReference type="ARBA" id="ARBA00002056"/>
    </source>
</evidence>
<keyword evidence="9 11" id="KW-0443">Lipid metabolism</keyword>
<reference evidence="12 13" key="1">
    <citation type="submission" date="2018-10" db="EMBL/GenBank/DDBJ databases">
        <title>Draft genome of Cortibacter populi DSM10536.</title>
        <authorList>
            <person name="Bernier A.-M."/>
            <person name="Bernard K."/>
        </authorList>
    </citation>
    <scope>NUCLEOTIDE SEQUENCE [LARGE SCALE GENOMIC DNA]</scope>
    <source>
        <strain evidence="12 13">DSM 105136</strain>
    </source>
</reference>
<dbReference type="SUPFAM" id="SSF53756">
    <property type="entry name" value="UDP-Glycosyltransferase/glycogen phosphorylase"/>
    <property type="match status" value="1"/>
</dbReference>
<protein>
    <recommendedName>
        <fullName evidence="4 11">Lipid-A-disaccharide synthase</fullName>
        <ecNumber evidence="3 11">2.4.1.182</ecNumber>
    </recommendedName>
</protein>
<evidence type="ECO:0000256" key="10">
    <source>
        <dbReference type="ARBA" id="ARBA00048975"/>
    </source>
</evidence>
<accession>A0A3M6QSJ2</accession>
<evidence type="ECO:0000313" key="12">
    <source>
        <dbReference type="EMBL" id="RMX06006.1"/>
    </source>
</evidence>
<organism evidence="12 13">
    <name type="scientific">Corticibacter populi</name>
    <dbReference type="NCBI Taxonomy" id="1550736"/>
    <lineage>
        <taxon>Bacteria</taxon>
        <taxon>Pseudomonadati</taxon>
        <taxon>Pseudomonadota</taxon>
        <taxon>Betaproteobacteria</taxon>
        <taxon>Burkholderiales</taxon>
        <taxon>Comamonadaceae</taxon>
        <taxon>Corticibacter</taxon>
    </lineage>
</organism>
<evidence type="ECO:0000256" key="3">
    <source>
        <dbReference type="ARBA" id="ARBA00012687"/>
    </source>
</evidence>
<evidence type="ECO:0000256" key="2">
    <source>
        <dbReference type="ARBA" id="ARBA00007868"/>
    </source>
</evidence>
<evidence type="ECO:0000256" key="7">
    <source>
        <dbReference type="ARBA" id="ARBA00022676"/>
    </source>
</evidence>